<evidence type="ECO:0000256" key="3">
    <source>
        <dbReference type="ARBA" id="ARBA00005227"/>
    </source>
</evidence>
<evidence type="ECO:0000256" key="6">
    <source>
        <dbReference type="ARBA" id="ARBA00022753"/>
    </source>
</evidence>
<feature type="transmembrane region" description="Helical" evidence="10">
    <location>
        <begin position="195"/>
        <end position="223"/>
    </location>
</feature>
<dbReference type="Pfam" id="PF02990">
    <property type="entry name" value="EMP70"/>
    <property type="match status" value="1"/>
</dbReference>
<evidence type="ECO:0000256" key="10">
    <source>
        <dbReference type="RuleBase" id="RU363079"/>
    </source>
</evidence>
<feature type="transmembrane region" description="Helical" evidence="10">
    <location>
        <begin position="275"/>
        <end position="299"/>
    </location>
</feature>
<accession>A0A2V0PM60</accession>
<comment type="caution">
    <text evidence="11">The sequence shown here is derived from an EMBL/GenBank/DDBJ whole genome shotgun (WGS) entry which is preliminary data.</text>
</comment>
<reference evidence="11 12" key="1">
    <citation type="journal article" date="2018" name="Sci. Rep.">
        <title>Raphidocelis subcapitata (=Pseudokirchneriella subcapitata) provides an insight into genome evolution and environmental adaptations in the Sphaeropleales.</title>
        <authorList>
            <person name="Suzuki S."/>
            <person name="Yamaguchi H."/>
            <person name="Nakajima N."/>
            <person name="Kawachi M."/>
        </authorList>
    </citation>
    <scope>NUCLEOTIDE SEQUENCE [LARGE SCALE GENOMIC DNA]</scope>
    <source>
        <strain evidence="11 12">NIES-35</strain>
    </source>
</reference>
<feature type="transmembrane region" description="Helical" evidence="10">
    <location>
        <begin position="12"/>
        <end position="34"/>
    </location>
</feature>
<evidence type="ECO:0000256" key="5">
    <source>
        <dbReference type="ARBA" id="ARBA00022729"/>
    </source>
</evidence>
<keyword evidence="12" id="KW-1185">Reference proteome</keyword>
<dbReference type="GO" id="GO:0010008">
    <property type="term" value="C:endosome membrane"/>
    <property type="evidence" value="ECO:0007669"/>
    <property type="project" value="UniProtKB-SubCell"/>
</dbReference>
<keyword evidence="9 10" id="KW-0472">Membrane</keyword>
<evidence type="ECO:0000313" key="11">
    <source>
        <dbReference type="EMBL" id="GBF98960.1"/>
    </source>
</evidence>
<protein>
    <recommendedName>
        <fullName evidence="10">Transmembrane 9 superfamily member</fullName>
    </recommendedName>
</protein>
<evidence type="ECO:0000256" key="4">
    <source>
        <dbReference type="ARBA" id="ARBA00022692"/>
    </source>
</evidence>
<keyword evidence="5" id="KW-0732">Signal</keyword>
<keyword evidence="6" id="KW-0967">Endosome</keyword>
<evidence type="ECO:0000313" key="12">
    <source>
        <dbReference type="Proteomes" id="UP000247498"/>
    </source>
</evidence>
<comment type="similarity">
    <text evidence="3 10">Belongs to the nonaspanin (TM9SF) (TC 9.A.2) family.</text>
</comment>
<keyword evidence="7 10" id="KW-1133">Transmembrane helix</keyword>
<feature type="transmembrane region" description="Helical" evidence="10">
    <location>
        <begin position="78"/>
        <end position="101"/>
    </location>
</feature>
<evidence type="ECO:0000256" key="9">
    <source>
        <dbReference type="ARBA" id="ARBA00023136"/>
    </source>
</evidence>
<evidence type="ECO:0000256" key="7">
    <source>
        <dbReference type="ARBA" id="ARBA00022989"/>
    </source>
</evidence>
<name>A0A2V0PM60_9CHLO</name>
<dbReference type="InterPro" id="IPR004240">
    <property type="entry name" value="EMP70"/>
</dbReference>
<feature type="transmembrane region" description="Helical" evidence="10">
    <location>
        <begin position="167"/>
        <end position="189"/>
    </location>
</feature>
<feature type="transmembrane region" description="Helical" evidence="10">
    <location>
        <begin position="244"/>
        <end position="263"/>
    </location>
</feature>
<keyword evidence="8" id="KW-0333">Golgi apparatus</keyword>
<dbReference type="OrthoDB" id="1666796at2759"/>
<dbReference type="EMBL" id="BDRX01000140">
    <property type="protein sequence ID" value="GBF98960.1"/>
    <property type="molecule type" value="Genomic_DNA"/>
</dbReference>
<evidence type="ECO:0000256" key="1">
    <source>
        <dbReference type="ARBA" id="ARBA00004337"/>
    </source>
</evidence>
<gene>
    <name evidence="11" type="ORF">Rsub_12606</name>
</gene>
<feature type="transmembrane region" description="Helical" evidence="10">
    <location>
        <begin position="113"/>
        <end position="132"/>
    </location>
</feature>
<comment type="subcellular location">
    <subcellularLocation>
        <location evidence="1">Endosome membrane</location>
        <topology evidence="1">Multi-pass membrane protein</topology>
    </subcellularLocation>
    <subcellularLocation>
        <location evidence="2">Golgi apparatus membrane</location>
        <topology evidence="2">Multi-pass membrane protein</topology>
    </subcellularLocation>
</comment>
<dbReference type="GO" id="GO:0072657">
    <property type="term" value="P:protein localization to membrane"/>
    <property type="evidence" value="ECO:0007669"/>
    <property type="project" value="TreeGrafter"/>
</dbReference>
<proteinExistence type="inferred from homology"/>
<dbReference type="InParanoid" id="A0A2V0PM60"/>
<evidence type="ECO:0000256" key="8">
    <source>
        <dbReference type="ARBA" id="ARBA00023034"/>
    </source>
</evidence>
<keyword evidence="4 10" id="KW-0812">Transmembrane</keyword>
<sequence>MRRLLRAAAPGGGRVFGVILTALVTLVLATLGFLSPASRGALLTAAVMLYVLMSSVAGVVAVALWGQMKRSYEDWSSVTLRVALFYPGVVMAIFTLLNAAIKHTGSTGAVPVGVYFAIVAMWFLVSVPLTFIGGKLATRLPIIDAPVKTTQIPRQVPEPPLMANPALLFFGAGLLPMGTMFIELYFAMTSVWLGFFYYLFFFVLAVGLLTMIVNVEISVLCTYVQLCAEDHAWWWRSFHRGGSVAMYVALYSVSFLSSTLGNLSGFLPVLVYGSYMSIFVIGLYLSMGTVGFVSSYVFVHAIMRAVKAD</sequence>
<organism evidence="11 12">
    <name type="scientific">Raphidocelis subcapitata</name>
    <dbReference type="NCBI Taxonomy" id="307507"/>
    <lineage>
        <taxon>Eukaryota</taxon>
        <taxon>Viridiplantae</taxon>
        <taxon>Chlorophyta</taxon>
        <taxon>core chlorophytes</taxon>
        <taxon>Chlorophyceae</taxon>
        <taxon>CS clade</taxon>
        <taxon>Sphaeropleales</taxon>
        <taxon>Selenastraceae</taxon>
        <taxon>Raphidocelis</taxon>
    </lineage>
</organism>
<dbReference type="PANTHER" id="PTHR10766">
    <property type="entry name" value="TRANSMEMBRANE 9 SUPERFAMILY PROTEIN"/>
    <property type="match status" value="1"/>
</dbReference>
<evidence type="ECO:0000256" key="2">
    <source>
        <dbReference type="ARBA" id="ARBA00004653"/>
    </source>
</evidence>
<feature type="transmembrane region" description="Helical" evidence="10">
    <location>
        <begin position="40"/>
        <end position="66"/>
    </location>
</feature>
<dbReference type="GO" id="GO:0000139">
    <property type="term" value="C:Golgi membrane"/>
    <property type="evidence" value="ECO:0007669"/>
    <property type="project" value="UniProtKB-SubCell"/>
</dbReference>
<dbReference type="Proteomes" id="UP000247498">
    <property type="component" value="Unassembled WGS sequence"/>
</dbReference>
<dbReference type="PANTHER" id="PTHR10766:SF55">
    <property type="entry name" value="TRANSMEMBRANE 9 SUPERFAMILY MEMBER 4"/>
    <property type="match status" value="1"/>
</dbReference>
<dbReference type="AlphaFoldDB" id="A0A2V0PM60"/>